<name>A0A4U6BLB8_9BRAD</name>
<dbReference type="InterPro" id="IPR021937">
    <property type="entry name" value="DUF3551"/>
</dbReference>
<feature type="signal peptide" evidence="1">
    <location>
        <begin position="1"/>
        <end position="20"/>
    </location>
</feature>
<gene>
    <name evidence="2" type="ORF">YH63_006250</name>
</gene>
<protein>
    <submittedName>
        <fullName evidence="2">DUF3551 domain-containing protein</fullName>
    </submittedName>
</protein>
<organism evidence="2 3">
    <name type="scientific">Afipia massiliensis</name>
    <dbReference type="NCBI Taxonomy" id="211460"/>
    <lineage>
        <taxon>Bacteria</taxon>
        <taxon>Pseudomonadati</taxon>
        <taxon>Pseudomonadota</taxon>
        <taxon>Alphaproteobacteria</taxon>
        <taxon>Hyphomicrobiales</taxon>
        <taxon>Nitrobacteraceae</taxon>
        <taxon>Afipia</taxon>
    </lineage>
</organism>
<sequence>MNKQKIMLGAIGIAVFSALGASPSLSRDYPFCRKAEAGPGDCRYDTYEQCLAAVSGTASYCQQNFWLQPSGRDIPPRRAPRN</sequence>
<dbReference type="AlphaFoldDB" id="A0A4U6BLB8"/>
<evidence type="ECO:0000313" key="3">
    <source>
        <dbReference type="Proteomes" id="UP000034832"/>
    </source>
</evidence>
<keyword evidence="3" id="KW-1185">Reference proteome</keyword>
<dbReference type="RefSeq" id="WP_046828349.1">
    <property type="nucleotide sequence ID" value="NZ_LBIA02000001.1"/>
</dbReference>
<proteinExistence type="predicted"/>
<keyword evidence="1" id="KW-0732">Signal</keyword>
<dbReference type="Pfam" id="PF12071">
    <property type="entry name" value="DUF3551"/>
    <property type="match status" value="1"/>
</dbReference>
<dbReference type="OrthoDB" id="8129754at2"/>
<evidence type="ECO:0000313" key="2">
    <source>
        <dbReference type="EMBL" id="TKT71039.1"/>
    </source>
</evidence>
<comment type="caution">
    <text evidence="2">The sequence shown here is derived from an EMBL/GenBank/DDBJ whole genome shotgun (WGS) entry which is preliminary data.</text>
</comment>
<dbReference type="EMBL" id="LBIA02000001">
    <property type="protein sequence ID" value="TKT71039.1"/>
    <property type="molecule type" value="Genomic_DNA"/>
</dbReference>
<feature type="chain" id="PRO_5020473121" evidence="1">
    <location>
        <begin position="21"/>
        <end position="82"/>
    </location>
</feature>
<accession>A0A4U6BLB8</accession>
<dbReference type="Proteomes" id="UP000034832">
    <property type="component" value="Unassembled WGS sequence"/>
</dbReference>
<evidence type="ECO:0000256" key="1">
    <source>
        <dbReference type="SAM" id="SignalP"/>
    </source>
</evidence>
<reference evidence="2" key="1">
    <citation type="submission" date="2019-04" db="EMBL/GenBank/DDBJ databases">
        <title>Whole genome sequencing of cave bacteria.</title>
        <authorList>
            <person name="Gan H.M."/>
            <person name="Barton H."/>
            <person name="Savka M.A."/>
        </authorList>
    </citation>
    <scope>NUCLEOTIDE SEQUENCE [LARGE SCALE GENOMIC DNA]</scope>
    <source>
        <strain evidence="2">LC387</strain>
    </source>
</reference>